<evidence type="ECO:0000313" key="2">
    <source>
        <dbReference type="Proteomes" id="UP000464186"/>
    </source>
</evidence>
<dbReference type="Proteomes" id="UP000464186">
    <property type="component" value="Chromosome"/>
</dbReference>
<dbReference type="KEGG" id="psey:GU243_02400"/>
<protein>
    <submittedName>
        <fullName evidence="1">Uncharacterized protein</fullName>
    </submittedName>
</protein>
<evidence type="ECO:0000313" key="1">
    <source>
        <dbReference type="EMBL" id="QHK18814.1"/>
    </source>
</evidence>
<dbReference type="EMBL" id="CP047898">
    <property type="protein sequence ID" value="QHK18814.1"/>
    <property type="molecule type" value="Genomic_DNA"/>
</dbReference>
<organism evidence="1 2">
    <name type="scientific">Pseudarthrobacter psychrotolerans</name>
    <dbReference type="NCBI Taxonomy" id="2697569"/>
    <lineage>
        <taxon>Bacteria</taxon>
        <taxon>Bacillati</taxon>
        <taxon>Actinomycetota</taxon>
        <taxon>Actinomycetes</taxon>
        <taxon>Micrococcales</taxon>
        <taxon>Micrococcaceae</taxon>
        <taxon>Pseudarthrobacter</taxon>
    </lineage>
</organism>
<reference evidence="1 2" key="1">
    <citation type="submission" date="2020-01" db="EMBL/GenBank/DDBJ databases">
        <title>Pseudarthrobacter psychrotolerans sp. nov., isolated from antarctic soil.</title>
        <authorList>
            <person name="Shin Y."/>
            <person name="Park W."/>
        </authorList>
    </citation>
    <scope>NUCLEOTIDE SEQUENCE [LARGE SCALE GENOMIC DNA]</scope>
    <source>
        <strain evidence="1 2">YJ56</strain>
    </source>
</reference>
<accession>A0A6P1NK02</accession>
<sequence length="68" mass="7237">MAQVAVIKGNDGSEVILSEVRESFAEWTSSVQYIAQCTGCGWQEPHVVLHALVNTAGAHAATHTTATR</sequence>
<name>A0A6P1NK02_9MICC</name>
<gene>
    <name evidence="1" type="ORF">GU243_02400</name>
</gene>
<proteinExistence type="predicted"/>
<keyword evidence="2" id="KW-1185">Reference proteome</keyword>
<dbReference type="AlphaFoldDB" id="A0A6P1NK02"/>